<proteinExistence type="predicted"/>
<evidence type="ECO:0000313" key="1">
    <source>
        <dbReference type="EMBL" id="AZR72500.1"/>
    </source>
</evidence>
<keyword evidence="2" id="KW-1185">Reference proteome</keyword>
<accession>A0A3Q9HPA2</accession>
<organism evidence="1 2">
    <name type="scientific">Anoxybacter fermentans</name>
    <dbReference type="NCBI Taxonomy" id="1323375"/>
    <lineage>
        <taxon>Bacteria</taxon>
        <taxon>Bacillati</taxon>
        <taxon>Bacillota</taxon>
        <taxon>Clostridia</taxon>
        <taxon>Halanaerobiales</taxon>
        <taxon>Anoxybacter</taxon>
    </lineage>
</organism>
<evidence type="ECO:0000313" key="2">
    <source>
        <dbReference type="Proteomes" id="UP000267250"/>
    </source>
</evidence>
<dbReference type="Pfam" id="PF07295">
    <property type="entry name" value="DUF1451"/>
    <property type="match status" value="1"/>
</dbReference>
<dbReference type="InterPro" id="IPR009912">
    <property type="entry name" value="DUF1451"/>
</dbReference>
<dbReference type="AlphaFoldDB" id="A0A3Q9HPA2"/>
<dbReference type="Proteomes" id="UP000267250">
    <property type="component" value="Chromosome"/>
</dbReference>
<dbReference type="KEGG" id="aft:BBF96_03345"/>
<sequence>MPTTGEKPGIGLYLCLKCYQQVRLDDDTDTLPPCPRCNHTEFIKIG</sequence>
<protein>
    <submittedName>
        <fullName evidence="1">Rubredoxin-like protein</fullName>
    </submittedName>
</protein>
<dbReference type="EMBL" id="CP016379">
    <property type="protein sequence ID" value="AZR72500.1"/>
    <property type="molecule type" value="Genomic_DNA"/>
</dbReference>
<name>A0A3Q9HPA2_9FIRM</name>
<gene>
    <name evidence="1" type="ORF">BBF96_03345</name>
</gene>
<reference evidence="1 2" key="1">
    <citation type="submission" date="2016-07" db="EMBL/GenBank/DDBJ databases">
        <title>Genome and transcriptome analysis of iron-reducing fermentative bacteria Anoxybacter fermentans.</title>
        <authorList>
            <person name="Zeng X."/>
            <person name="Shao Z."/>
        </authorList>
    </citation>
    <scope>NUCLEOTIDE SEQUENCE [LARGE SCALE GENOMIC DNA]</scope>
    <source>
        <strain evidence="1 2">DY22613</strain>
    </source>
</reference>